<proteinExistence type="predicted"/>
<dbReference type="InterPro" id="IPR006600">
    <property type="entry name" value="HTH_CenpB_DNA-bd_dom"/>
</dbReference>
<reference evidence="3 4" key="1">
    <citation type="submission" date="2024-01" db="EMBL/GenBank/DDBJ databases">
        <title>Complete genome of Cladobotryum mycophilum ATHUM6906.</title>
        <authorList>
            <person name="Christinaki A.C."/>
            <person name="Myridakis A.I."/>
            <person name="Kouvelis V.N."/>
        </authorList>
    </citation>
    <scope>NUCLEOTIDE SEQUENCE [LARGE SCALE GENOMIC DNA]</scope>
    <source>
        <strain evidence="3 4">ATHUM6906</strain>
    </source>
</reference>
<dbReference type="Pfam" id="PF03221">
    <property type="entry name" value="HTH_Tnp_Tc5"/>
    <property type="match status" value="1"/>
</dbReference>
<dbReference type="InterPro" id="IPR050863">
    <property type="entry name" value="CenT-Element_Derived"/>
</dbReference>
<dbReference type="PANTHER" id="PTHR19303:SF74">
    <property type="entry name" value="POGO TRANSPOSABLE ELEMENT WITH KRAB DOMAIN"/>
    <property type="match status" value="1"/>
</dbReference>
<dbReference type="PANTHER" id="PTHR19303">
    <property type="entry name" value="TRANSPOSON"/>
    <property type="match status" value="1"/>
</dbReference>
<dbReference type="InterPro" id="IPR004875">
    <property type="entry name" value="DDE_SF_endonuclease_dom"/>
</dbReference>
<keyword evidence="1" id="KW-0238">DNA-binding</keyword>
<evidence type="ECO:0000259" key="2">
    <source>
        <dbReference type="PROSITE" id="PS51253"/>
    </source>
</evidence>
<sequence length="422" mass="48305">MSEESCGRAPSRKQIRSFAQLILDYSGRDEQLGHHWVDKFYERNSEVKIKVSRGVEAVRTISTTEEVIREFYGRLDDQIKAKSIGMTRIYNFDETGLTEGETRAGKVTIMECVSADGRRIKPYVIYTGKTVQQQWFADEIPDWAYDSSPTGWANTKILEKWLEQVFLPETTPEIQSLWRILILDNHTTHISLNFMYLAWINRVQLLYLPSHSSHITQLLDVGVFGPLKTYFRQNTQGFASFQTSAPVQKQRFLHIYFSAAEKAFTKMNIKSGFRAAGIYPTNVGRALEGVVWYTPQSSKEVREQLDLVRKDLDHANHGLRGLRTIARKAGKELDHKNSMIASLEHKNAFLEAQIASKKPLGRKAVDYNPNETFARIPDIAKAQDEAKKARDRNAARQTAKLQKTSLEIARKNTEELTNEFVL</sequence>
<evidence type="ECO:0000256" key="1">
    <source>
        <dbReference type="ARBA" id="ARBA00023125"/>
    </source>
</evidence>
<keyword evidence="4" id="KW-1185">Reference proteome</keyword>
<evidence type="ECO:0000313" key="4">
    <source>
        <dbReference type="Proteomes" id="UP001338125"/>
    </source>
</evidence>
<dbReference type="EMBL" id="JAVFKD010000014">
    <property type="protein sequence ID" value="KAK5991633.1"/>
    <property type="molecule type" value="Genomic_DNA"/>
</dbReference>
<dbReference type="PROSITE" id="PS51253">
    <property type="entry name" value="HTH_CENPB"/>
    <property type="match status" value="1"/>
</dbReference>
<accession>A0ABR0SHK1</accession>
<gene>
    <name evidence="3" type="ORF">PT974_09918</name>
</gene>
<protein>
    <submittedName>
        <fullName evidence="3">MFS-type transporter clz9</fullName>
    </submittedName>
</protein>
<name>A0ABR0SHK1_9HYPO</name>
<dbReference type="Proteomes" id="UP001338125">
    <property type="component" value="Unassembled WGS sequence"/>
</dbReference>
<feature type="domain" description="HTH CENPB-type" evidence="2">
    <location>
        <begin position="1"/>
        <end position="50"/>
    </location>
</feature>
<comment type="caution">
    <text evidence="3">The sequence shown here is derived from an EMBL/GenBank/DDBJ whole genome shotgun (WGS) entry which is preliminary data.</text>
</comment>
<dbReference type="Pfam" id="PF03184">
    <property type="entry name" value="DDE_1"/>
    <property type="match status" value="1"/>
</dbReference>
<evidence type="ECO:0000313" key="3">
    <source>
        <dbReference type="EMBL" id="KAK5991633.1"/>
    </source>
</evidence>
<organism evidence="3 4">
    <name type="scientific">Cladobotryum mycophilum</name>
    <dbReference type="NCBI Taxonomy" id="491253"/>
    <lineage>
        <taxon>Eukaryota</taxon>
        <taxon>Fungi</taxon>
        <taxon>Dikarya</taxon>
        <taxon>Ascomycota</taxon>
        <taxon>Pezizomycotina</taxon>
        <taxon>Sordariomycetes</taxon>
        <taxon>Hypocreomycetidae</taxon>
        <taxon>Hypocreales</taxon>
        <taxon>Hypocreaceae</taxon>
        <taxon>Cladobotryum</taxon>
    </lineage>
</organism>